<evidence type="ECO:0000313" key="4">
    <source>
        <dbReference type="EMBL" id="BBU60039.1"/>
    </source>
</evidence>
<dbReference type="GO" id="GO:1990904">
    <property type="term" value="C:ribonucleoprotein complex"/>
    <property type="evidence" value="ECO:0007669"/>
    <property type="project" value="UniProtKB-KW"/>
</dbReference>
<sequence length="202" mass="24424">MNFSYYFIKKWQLFWWRLIRNHMQYMIMLKNISLSQVNFFYFPIDFSTKKYIGFYRGINYCNELSSYVPHILRNYKYHNICLIFLRNGKFDKHLIEDSFIAIQNKYYVILQLKGIGNRIEYSKDKNYLLFKLNQSNLLQLPAKSSLFELTLLDHQTLIISGSSKEKVHNIASKIRTLKTIDCYKGKGFKYFIEIDKLRKIQK</sequence>
<accession>A0A679F938</accession>
<dbReference type="SUPFAM" id="SSF56053">
    <property type="entry name" value="Ribosomal protein L6"/>
    <property type="match status" value="1"/>
</dbReference>
<keyword evidence="2 4" id="KW-0689">Ribosomal protein</keyword>
<keyword evidence="4" id="KW-0496">Mitochondrion</keyword>
<evidence type="ECO:0000256" key="2">
    <source>
        <dbReference type="ARBA" id="ARBA00022980"/>
    </source>
</evidence>
<gene>
    <name evidence="4" type="primary">rpl6</name>
    <name evidence="4" type="ORF">CME10DT_Mp0008</name>
</gene>
<dbReference type="GeneID" id="3125650"/>
<reference evidence="4" key="1">
    <citation type="journal article" date="1998" name="Nucleic Acids Res.">
        <title>Structure and organization of the mitochondrial genome of the unicellular red alga Cyanidioschyzon merolae deduced from the complete nucleotide sequence.</title>
        <authorList>
            <person name="Ohta N."/>
            <person name="Sato N."/>
            <person name="Kuroiwa T."/>
        </authorList>
    </citation>
    <scope>NUCLEOTIDE SEQUENCE [LARGE SCALE GENOMIC DNA]</scope>
    <source>
        <strain evidence="4">10D-T</strain>
    </source>
</reference>
<geneLocation type="mitochondrion" evidence="4"/>
<comment type="similarity">
    <text evidence="1">Belongs to the universal ribosomal protein uL6 family.</text>
</comment>
<dbReference type="EMBL" id="LC519602">
    <property type="protein sequence ID" value="BBU60039.1"/>
    <property type="molecule type" value="Genomic_DNA"/>
</dbReference>
<organism evidence="4">
    <name type="scientific">Cyanidioschyzon merolae</name>
    <name type="common">Red alga</name>
    <dbReference type="NCBI Taxonomy" id="45157"/>
    <lineage>
        <taxon>Eukaryota</taxon>
        <taxon>Rhodophyta</taxon>
        <taxon>Bangiophyceae</taxon>
        <taxon>Cyanidiales</taxon>
        <taxon>Cyanidiaceae</taxon>
        <taxon>Cyanidioschyzon</taxon>
    </lineage>
</organism>
<dbReference type="PIRSF" id="PIRSF002162">
    <property type="entry name" value="Ribosomal_L6"/>
    <property type="match status" value="1"/>
</dbReference>
<dbReference type="AlphaFoldDB" id="A0A679F938"/>
<evidence type="ECO:0000256" key="3">
    <source>
        <dbReference type="ARBA" id="ARBA00023274"/>
    </source>
</evidence>
<dbReference type="Gene3D" id="3.90.930.12">
    <property type="entry name" value="Ribosomal protein L6, alpha-beta domain"/>
    <property type="match status" value="1"/>
</dbReference>
<dbReference type="PRINTS" id="PR00059">
    <property type="entry name" value="RIBOSOMALL6"/>
</dbReference>
<proteinExistence type="inferred from homology"/>
<dbReference type="InterPro" id="IPR000702">
    <property type="entry name" value="Ribosomal_uL6-like"/>
</dbReference>
<dbReference type="HOGENOM" id="CLU_1356403_0_0_1"/>
<name>A0A679F938_CYAME</name>
<reference evidence="4" key="2">
    <citation type="submission" date="2020-01" db="EMBL/GenBank/DDBJ databases">
        <title>Re-sequencing of the mitochondrial genome of Cyanidioschyzon merolae 10D.</title>
        <authorList>
            <person name="Moriyama T."/>
            <person name="Mori-Moriyama N."/>
            <person name="Sato N."/>
        </authorList>
    </citation>
    <scope>NUCLEOTIDE SEQUENCE</scope>
    <source>
        <strain evidence="4">10D-T</strain>
    </source>
</reference>
<dbReference type="RefSeq" id="NP_059356.1">
    <property type="nucleotide sequence ID" value="NC_000887.3"/>
</dbReference>
<dbReference type="InterPro" id="IPR019906">
    <property type="entry name" value="Ribosomal_uL6_bac-type"/>
</dbReference>
<protein>
    <submittedName>
        <fullName evidence="4">50S ribosomal protein L6</fullName>
    </submittedName>
</protein>
<keyword evidence="3" id="KW-0687">Ribonucleoprotein</keyword>
<evidence type="ECO:0000256" key="1">
    <source>
        <dbReference type="ARBA" id="ARBA00009356"/>
    </source>
</evidence>
<dbReference type="GO" id="GO:0005840">
    <property type="term" value="C:ribosome"/>
    <property type="evidence" value="ECO:0007669"/>
    <property type="project" value="UniProtKB-KW"/>
</dbReference>
<dbReference type="InterPro" id="IPR036789">
    <property type="entry name" value="Ribosomal_uL6-like_a/b-dom_sf"/>
</dbReference>